<dbReference type="AlphaFoldDB" id="A0A5A9GH39"/>
<dbReference type="Pfam" id="PF04055">
    <property type="entry name" value="Radical_SAM"/>
    <property type="match status" value="1"/>
</dbReference>
<sequence>MWMHGPVVACADWDLPPKPGGSPAGTGRRPCRRCLFIKLSRSLPDTLRRETGQTHMYADKPLLHERQKRHRPGGLRTIALDVTSRCNMTCSHCYAETFNRVDMVDMGALGRALEEFYTLGVLHYVIQGGEPVTSPKRLEFVLRHCHPDETYINVVSNGWEMDRDRIRWLKDLKVDKIAFSLDSGIQEEHDANRLPGSFQRVVQAIDWVREAGLLSSISIVVTHDSLYSEGFRRAYDLARSKGIRMDVQIAEPVGKWDGRKDMLITPEDAAYIKHLQQTSGRISTGQTMINRDIYCGDCDHCPAGIEFMSLSANGHLLPCNFLQFSLGNIRDRSIRQMRDSLMESSWFRGEVANCLCGENDDFIDRYIVPYAGQPKPLDAYAVFGLEKPPGEKPLCGHAQ</sequence>
<dbReference type="PANTHER" id="PTHR11228">
    <property type="entry name" value="RADICAL SAM DOMAIN PROTEIN"/>
    <property type="match status" value="1"/>
</dbReference>
<keyword evidence="2" id="KW-0949">S-adenosyl-L-methionine</keyword>
<dbReference type="GO" id="GO:0003824">
    <property type="term" value="F:catalytic activity"/>
    <property type="evidence" value="ECO:0007669"/>
    <property type="project" value="InterPro"/>
</dbReference>
<organism evidence="7 8">
    <name type="scientific">Azospirillum lipoferum</name>
    <dbReference type="NCBI Taxonomy" id="193"/>
    <lineage>
        <taxon>Bacteria</taxon>
        <taxon>Pseudomonadati</taxon>
        <taxon>Pseudomonadota</taxon>
        <taxon>Alphaproteobacteria</taxon>
        <taxon>Rhodospirillales</taxon>
        <taxon>Azospirillaceae</taxon>
        <taxon>Azospirillum</taxon>
    </lineage>
</organism>
<dbReference type="EMBL" id="VTTN01000010">
    <property type="protein sequence ID" value="KAA0593741.1"/>
    <property type="molecule type" value="Genomic_DNA"/>
</dbReference>
<keyword evidence="4" id="KW-0408">Iron</keyword>
<dbReference type="GO" id="GO:0006783">
    <property type="term" value="P:heme biosynthetic process"/>
    <property type="evidence" value="ECO:0007669"/>
    <property type="project" value="TreeGrafter"/>
</dbReference>
<evidence type="ECO:0000256" key="1">
    <source>
        <dbReference type="ARBA" id="ARBA00001966"/>
    </source>
</evidence>
<dbReference type="SUPFAM" id="SSF102114">
    <property type="entry name" value="Radical SAM enzymes"/>
    <property type="match status" value="1"/>
</dbReference>
<dbReference type="PROSITE" id="PS51918">
    <property type="entry name" value="RADICAL_SAM"/>
    <property type="match status" value="1"/>
</dbReference>
<evidence type="ECO:0000259" key="6">
    <source>
        <dbReference type="PROSITE" id="PS51918"/>
    </source>
</evidence>
<dbReference type="Proteomes" id="UP000324927">
    <property type="component" value="Unassembled WGS sequence"/>
</dbReference>
<proteinExistence type="predicted"/>
<dbReference type="GO" id="GO:0051536">
    <property type="term" value="F:iron-sulfur cluster binding"/>
    <property type="evidence" value="ECO:0007669"/>
    <property type="project" value="UniProtKB-KW"/>
</dbReference>
<keyword evidence="8" id="KW-1185">Reference proteome</keyword>
<reference evidence="7 8" key="1">
    <citation type="submission" date="2019-08" db="EMBL/GenBank/DDBJ databases">
        <authorList>
            <person name="Grouzdev D."/>
            <person name="Tikhonova E."/>
            <person name="Kravchenko I."/>
        </authorList>
    </citation>
    <scope>NUCLEOTIDE SEQUENCE [LARGE SCALE GENOMIC DNA]</scope>
    <source>
        <strain evidence="7 8">59b</strain>
    </source>
</reference>
<dbReference type="SMART" id="SM00729">
    <property type="entry name" value="Elp3"/>
    <property type="match status" value="1"/>
</dbReference>
<keyword evidence="5" id="KW-0411">Iron-sulfur</keyword>
<dbReference type="InterPro" id="IPR007197">
    <property type="entry name" value="rSAM"/>
</dbReference>
<keyword evidence="3" id="KW-0479">Metal-binding</keyword>
<dbReference type="SFLD" id="SFLDG01067">
    <property type="entry name" value="SPASM/twitch_domain_containing"/>
    <property type="match status" value="1"/>
</dbReference>
<comment type="caution">
    <text evidence="7">The sequence shown here is derived from an EMBL/GenBank/DDBJ whole genome shotgun (WGS) entry which is preliminary data.</text>
</comment>
<protein>
    <submittedName>
        <fullName evidence="7">Radical SAM protein</fullName>
    </submittedName>
</protein>
<dbReference type="Gene3D" id="3.20.20.70">
    <property type="entry name" value="Aldolase class I"/>
    <property type="match status" value="1"/>
</dbReference>
<dbReference type="InterPro" id="IPR050377">
    <property type="entry name" value="Radical_SAM_PqqE_MftC-like"/>
</dbReference>
<dbReference type="SFLD" id="SFLDS00029">
    <property type="entry name" value="Radical_SAM"/>
    <property type="match status" value="1"/>
</dbReference>
<evidence type="ECO:0000256" key="4">
    <source>
        <dbReference type="ARBA" id="ARBA00023004"/>
    </source>
</evidence>
<comment type="cofactor">
    <cofactor evidence="1">
        <name>[4Fe-4S] cluster</name>
        <dbReference type="ChEBI" id="CHEBI:49883"/>
    </cofactor>
</comment>
<dbReference type="GO" id="GO:0046872">
    <property type="term" value="F:metal ion binding"/>
    <property type="evidence" value="ECO:0007669"/>
    <property type="project" value="UniProtKB-KW"/>
</dbReference>
<dbReference type="CDD" id="cd01335">
    <property type="entry name" value="Radical_SAM"/>
    <property type="match status" value="1"/>
</dbReference>
<evidence type="ECO:0000313" key="8">
    <source>
        <dbReference type="Proteomes" id="UP000324927"/>
    </source>
</evidence>
<evidence type="ECO:0000313" key="7">
    <source>
        <dbReference type="EMBL" id="KAA0593741.1"/>
    </source>
</evidence>
<dbReference type="InterPro" id="IPR058240">
    <property type="entry name" value="rSAM_sf"/>
</dbReference>
<dbReference type="PANTHER" id="PTHR11228:SF7">
    <property type="entry name" value="PQQA PEPTIDE CYCLASE"/>
    <property type="match status" value="1"/>
</dbReference>
<feature type="domain" description="Radical SAM core" evidence="6">
    <location>
        <begin position="70"/>
        <end position="283"/>
    </location>
</feature>
<evidence type="ECO:0000256" key="5">
    <source>
        <dbReference type="ARBA" id="ARBA00023014"/>
    </source>
</evidence>
<accession>A0A5A9GH39</accession>
<evidence type="ECO:0000256" key="2">
    <source>
        <dbReference type="ARBA" id="ARBA00022691"/>
    </source>
</evidence>
<dbReference type="OrthoDB" id="5288924at2"/>
<dbReference type="InterPro" id="IPR013785">
    <property type="entry name" value="Aldolase_TIM"/>
</dbReference>
<name>A0A5A9GH39_AZOLI</name>
<dbReference type="InterPro" id="IPR006638">
    <property type="entry name" value="Elp3/MiaA/NifB-like_rSAM"/>
</dbReference>
<dbReference type="SFLD" id="SFLDG01386">
    <property type="entry name" value="main_SPASM_domain-containing"/>
    <property type="match status" value="1"/>
</dbReference>
<evidence type="ECO:0000256" key="3">
    <source>
        <dbReference type="ARBA" id="ARBA00022723"/>
    </source>
</evidence>
<gene>
    <name evidence="7" type="ORF">FZ942_22895</name>
</gene>